<keyword evidence="3" id="KW-1185">Reference proteome</keyword>
<reference evidence="3" key="1">
    <citation type="journal article" date="2019" name="Int. J. Syst. Evol. Microbiol.">
        <title>The Global Catalogue of Microorganisms (GCM) 10K type strain sequencing project: providing services to taxonomists for standard genome sequencing and annotation.</title>
        <authorList>
            <consortium name="The Broad Institute Genomics Platform"/>
            <consortium name="The Broad Institute Genome Sequencing Center for Infectious Disease"/>
            <person name="Wu L."/>
            <person name="Ma J."/>
        </authorList>
    </citation>
    <scope>NUCLEOTIDE SEQUENCE [LARGE SCALE GENOMIC DNA]</scope>
    <source>
        <strain evidence="3">KCTC 33792</strain>
    </source>
</reference>
<evidence type="ECO:0000313" key="2">
    <source>
        <dbReference type="EMBL" id="MFD2706743.1"/>
    </source>
</evidence>
<dbReference type="Proteomes" id="UP001597520">
    <property type="component" value="Unassembled WGS sequence"/>
</dbReference>
<dbReference type="EMBL" id="JBHUML010000005">
    <property type="protein sequence ID" value="MFD2706743.1"/>
    <property type="molecule type" value="Genomic_DNA"/>
</dbReference>
<gene>
    <name evidence="2" type="ORF">ACFSUB_14850</name>
</gene>
<feature type="transmembrane region" description="Helical" evidence="1">
    <location>
        <begin position="114"/>
        <end position="133"/>
    </location>
</feature>
<keyword evidence="1" id="KW-1133">Transmembrane helix</keyword>
<feature type="transmembrane region" description="Helical" evidence="1">
    <location>
        <begin position="6"/>
        <end position="23"/>
    </location>
</feature>
<accession>A0ABW5T420</accession>
<evidence type="ECO:0000256" key="1">
    <source>
        <dbReference type="SAM" id="Phobius"/>
    </source>
</evidence>
<evidence type="ECO:0000313" key="3">
    <source>
        <dbReference type="Proteomes" id="UP001597520"/>
    </source>
</evidence>
<comment type="caution">
    <text evidence="2">The sequence shown here is derived from an EMBL/GenBank/DDBJ whole genome shotgun (WGS) entry which is preliminary data.</text>
</comment>
<keyword evidence="1" id="KW-0812">Transmembrane</keyword>
<keyword evidence="1" id="KW-0472">Membrane</keyword>
<proteinExistence type="predicted"/>
<feature type="transmembrane region" description="Helical" evidence="1">
    <location>
        <begin position="75"/>
        <end position="93"/>
    </location>
</feature>
<organism evidence="2 3">
    <name type="scientific">Salibacterium lacus</name>
    <dbReference type="NCBI Taxonomy" id="1898109"/>
    <lineage>
        <taxon>Bacteria</taxon>
        <taxon>Bacillati</taxon>
        <taxon>Bacillota</taxon>
        <taxon>Bacilli</taxon>
        <taxon>Bacillales</taxon>
        <taxon>Bacillaceae</taxon>
    </lineage>
</organism>
<feature type="transmembrane region" description="Helical" evidence="1">
    <location>
        <begin position="35"/>
        <end position="63"/>
    </location>
</feature>
<protein>
    <submittedName>
        <fullName evidence="2">Uncharacterized protein</fullName>
    </submittedName>
</protein>
<dbReference type="RefSeq" id="WP_380714043.1">
    <property type="nucleotide sequence ID" value="NZ_JBHUML010000005.1"/>
</dbReference>
<feature type="transmembrane region" description="Helical" evidence="1">
    <location>
        <begin position="139"/>
        <end position="157"/>
    </location>
</feature>
<name>A0ABW5T420_9BACI</name>
<sequence>MPMLTLLIVVFVLFFLFATIVIVSSKEEKHRKPKIVSTLAIACVLAIFPTAVLALFLFAMLGSSVFVQQLFSLDVSFQQILTITVCLFIYWYTVDSIIEKIVQHVMGPAMLHRVVVLLTRIFAFYTIGAITGINQTSSLLIAAAVSLLLLLIELIFADKEQKIPS</sequence>